<gene>
    <name evidence="2" type="ORF">SAMN04489725_11615</name>
</gene>
<evidence type="ECO:0000256" key="1">
    <source>
        <dbReference type="SAM" id="Phobius"/>
    </source>
</evidence>
<organism evidence="2 3">
    <name type="scientific">Alicyclobacillus hesperidum</name>
    <dbReference type="NCBI Taxonomy" id="89784"/>
    <lineage>
        <taxon>Bacteria</taxon>
        <taxon>Bacillati</taxon>
        <taxon>Bacillota</taxon>
        <taxon>Bacilli</taxon>
        <taxon>Bacillales</taxon>
        <taxon>Alicyclobacillaceae</taxon>
        <taxon>Alicyclobacillus</taxon>
    </lineage>
</organism>
<keyword evidence="1" id="KW-1133">Transmembrane helix</keyword>
<name>A0A1H2WNQ4_9BACL</name>
<sequence length="87" mass="9901">MITFINNLFNPVLQLLNDVLHFLSHMANVTGAGINISDYISWIGVLDPAWQGDIDALLSGLSFIVILFLARSIYRFYLSLKNGIEWW</sequence>
<dbReference type="STRING" id="89784.SAMN04489725_11615"/>
<dbReference type="RefSeq" id="WP_074693496.1">
    <property type="nucleotide sequence ID" value="NZ_FNOJ01000016.1"/>
</dbReference>
<evidence type="ECO:0000313" key="2">
    <source>
        <dbReference type="EMBL" id="SDW82221.1"/>
    </source>
</evidence>
<keyword evidence="1" id="KW-0472">Membrane</keyword>
<dbReference type="AlphaFoldDB" id="A0A1H2WNQ4"/>
<evidence type="ECO:0000313" key="3">
    <source>
        <dbReference type="Proteomes" id="UP000182589"/>
    </source>
</evidence>
<feature type="transmembrane region" description="Helical" evidence="1">
    <location>
        <begin position="56"/>
        <end position="74"/>
    </location>
</feature>
<dbReference type="EMBL" id="FNOJ01000016">
    <property type="protein sequence ID" value="SDW82221.1"/>
    <property type="molecule type" value="Genomic_DNA"/>
</dbReference>
<proteinExistence type="predicted"/>
<keyword evidence="1" id="KW-0812">Transmembrane</keyword>
<dbReference type="Proteomes" id="UP000182589">
    <property type="component" value="Unassembled WGS sequence"/>
</dbReference>
<protein>
    <submittedName>
        <fullName evidence="2">Uncharacterized protein</fullName>
    </submittedName>
</protein>
<accession>A0A1H2WNQ4</accession>
<reference evidence="3" key="1">
    <citation type="submission" date="2016-10" db="EMBL/GenBank/DDBJ databases">
        <authorList>
            <person name="Varghese N."/>
        </authorList>
    </citation>
    <scope>NUCLEOTIDE SEQUENCE [LARGE SCALE GENOMIC DNA]</scope>
    <source>
        <strain evidence="3">DSM 12489</strain>
    </source>
</reference>
<keyword evidence="3" id="KW-1185">Reference proteome</keyword>